<sequence>MGAKMEMEKINANTIRVLIENEDMIERGLTVLDLLGNHKDIEKFFYEILEEVDTDHEFRDTEAVTFQVMPDRNGLELFITKVDPENLSAETKELLEKKKAELTEGLGIAEVTQSEQGLNNAAQLYSDQGNTNQVDNEAWDEDDHYLDNLANVNEVEKHYVFRLATFNDFVDLAKVVPSNDVMANLYYYQDAYYLDIVVFDDQNKYAKDRLAVTLAGEYAVKITQSPTVLAEHGKLIMESAAFELARHYFK</sequence>
<dbReference type="PIRSF" id="PIRSF029008">
    <property type="entry name" value="MecA"/>
    <property type="match status" value="1"/>
</dbReference>
<dbReference type="Gene3D" id="3.30.70.1950">
    <property type="match status" value="1"/>
</dbReference>
<dbReference type="InterPro" id="IPR038471">
    <property type="entry name" value="MecA_C_sf"/>
</dbReference>
<dbReference type="eggNOG" id="COG4862">
    <property type="taxonomic scope" value="Bacteria"/>
</dbReference>
<dbReference type="PANTHER" id="PTHR39161:SF1">
    <property type="entry name" value="ADAPTER PROTEIN MECA 1"/>
    <property type="match status" value="1"/>
</dbReference>
<evidence type="ECO:0000313" key="3">
    <source>
        <dbReference type="Proteomes" id="UP000051500"/>
    </source>
</evidence>
<organism evidence="2 3">
    <name type="scientific">Ligilactobacillus ceti DSM 22408</name>
    <dbReference type="NCBI Taxonomy" id="1122146"/>
    <lineage>
        <taxon>Bacteria</taxon>
        <taxon>Bacillati</taxon>
        <taxon>Bacillota</taxon>
        <taxon>Bacilli</taxon>
        <taxon>Lactobacillales</taxon>
        <taxon>Lactobacillaceae</taxon>
        <taxon>Ligilactobacillus</taxon>
    </lineage>
</organism>
<dbReference type="EMBL" id="JQBZ01000025">
    <property type="protein sequence ID" value="KRN89077.1"/>
    <property type="molecule type" value="Genomic_DNA"/>
</dbReference>
<gene>
    <name evidence="2" type="ORF">IV53_GL001050</name>
</gene>
<accession>A0A0R2KNT2</accession>
<comment type="caution">
    <text evidence="2">The sequence shown here is derived from an EMBL/GenBank/DDBJ whole genome shotgun (WGS) entry which is preliminary data.</text>
</comment>
<evidence type="ECO:0000256" key="1">
    <source>
        <dbReference type="ARBA" id="ARBA00005397"/>
    </source>
</evidence>
<dbReference type="STRING" id="1122146.IV53_GL001050"/>
<dbReference type="AlphaFoldDB" id="A0A0R2KNT2"/>
<protein>
    <submittedName>
        <fullName evidence="2">Adaptor protein</fullName>
    </submittedName>
</protein>
<dbReference type="InterPro" id="IPR008681">
    <property type="entry name" value="Neg-reg_MecA"/>
</dbReference>
<dbReference type="Proteomes" id="UP000051500">
    <property type="component" value="Unassembled WGS sequence"/>
</dbReference>
<reference evidence="2 3" key="1">
    <citation type="journal article" date="2015" name="Genome Announc.">
        <title>Expanding the biotechnology potential of lactobacilli through comparative genomics of 213 strains and associated genera.</title>
        <authorList>
            <person name="Sun Z."/>
            <person name="Harris H.M."/>
            <person name="McCann A."/>
            <person name="Guo C."/>
            <person name="Argimon S."/>
            <person name="Zhang W."/>
            <person name="Yang X."/>
            <person name="Jeffery I.B."/>
            <person name="Cooney J.C."/>
            <person name="Kagawa T.F."/>
            <person name="Liu W."/>
            <person name="Song Y."/>
            <person name="Salvetti E."/>
            <person name="Wrobel A."/>
            <person name="Rasinkangas P."/>
            <person name="Parkhill J."/>
            <person name="Rea M.C."/>
            <person name="O'Sullivan O."/>
            <person name="Ritari J."/>
            <person name="Douillard F.P."/>
            <person name="Paul Ross R."/>
            <person name="Yang R."/>
            <person name="Briner A.E."/>
            <person name="Felis G.E."/>
            <person name="de Vos W.M."/>
            <person name="Barrangou R."/>
            <person name="Klaenhammer T.R."/>
            <person name="Caufield P.W."/>
            <person name="Cui Y."/>
            <person name="Zhang H."/>
            <person name="O'Toole P.W."/>
        </authorList>
    </citation>
    <scope>NUCLEOTIDE SEQUENCE [LARGE SCALE GENOMIC DNA]</scope>
    <source>
        <strain evidence="2 3">DSM 22408</strain>
    </source>
</reference>
<name>A0A0R2KNT2_9LACO</name>
<dbReference type="PANTHER" id="PTHR39161">
    <property type="entry name" value="ADAPTER PROTEIN MECA"/>
    <property type="match status" value="1"/>
</dbReference>
<dbReference type="Pfam" id="PF05389">
    <property type="entry name" value="MecA"/>
    <property type="match status" value="1"/>
</dbReference>
<evidence type="ECO:0000313" key="2">
    <source>
        <dbReference type="EMBL" id="KRN89077.1"/>
    </source>
</evidence>
<proteinExistence type="inferred from homology"/>
<dbReference type="PATRIC" id="fig|1122146.4.peg.1085"/>
<comment type="similarity">
    <text evidence="1">Belongs to the MecA family.</text>
</comment>
<keyword evidence="3" id="KW-1185">Reference proteome</keyword>